<dbReference type="InterPro" id="IPR027417">
    <property type="entry name" value="P-loop_NTPase"/>
</dbReference>
<dbReference type="GO" id="GO:0030659">
    <property type="term" value="C:cytoplasmic vesicle membrane"/>
    <property type="evidence" value="ECO:0007669"/>
    <property type="project" value="UniProtKB-SubCell"/>
</dbReference>
<dbReference type="InterPro" id="IPR050209">
    <property type="entry name" value="Rab_GTPases_membrane_traffic"/>
</dbReference>
<dbReference type="OrthoDB" id="9989112at2759"/>
<keyword evidence="8" id="KW-0472">Membrane</keyword>
<dbReference type="OMA" id="LGEQCPC"/>
<evidence type="ECO:0000256" key="4">
    <source>
        <dbReference type="ARBA" id="ARBA00022481"/>
    </source>
</evidence>
<keyword evidence="11" id="KW-0968">Cytoplasmic vesicle</keyword>
<organism evidence="13 14">
    <name type="scientific">Lingula anatina</name>
    <name type="common">Brachiopod</name>
    <name type="synonym">Lingula unguis</name>
    <dbReference type="NCBI Taxonomy" id="7574"/>
    <lineage>
        <taxon>Eukaryota</taxon>
        <taxon>Metazoa</taxon>
        <taxon>Spiralia</taxon>
        <taxon>Lophotrochozoa</taxon>
        <taxon>Brachiopoda</taxon>
        <taxon>Linguliformea</taxon>
        <taxon>Lingulata</taxon>
        <taxon>Lingulida</taxon>
        <taxon>Linguloidea</taxon>
        <taxon>Lingulidae</taxon>
        <taxon>Lingula</taxon>
    </lineage>
</organism>
<evidence type="ECO:0000256" key="8">
    <source>
        <dbReference type="ARBA" id="ARBA00023136"/>
    </source>
</evidence>
<sequence length="214" mass="24174">MVEPIFEYQFRLILIGDSTVGKSSLLKYFTEGKFSEVCDPTVGVDFFARLIEVKPGVRVKLQLWDTAGQERFRAITKSYYRNSVGALLVYDITKRVSFENLTGWLEEARQHIEPNKAVFLVVGHKADAEEDRQVTTREGKLLAEHNGLKFLETSAVTGLNVEECFLTVARDVYELLEQGKITVEEGWEGVKNGYARPRETFHVMEGEPEGGGCC</sequence>
<dbReference type="NCBIfam" id="TIGR00231">
    <property type="entry name" value="small_GTP"/>
    <property type="match status" value="1"/>
</dbReference>
<dbReference type="InterPro" id="IPR005225">
    <property type="entry name" value="Small_GTP-bd"/>
</dbReference>
<gene>
    <name evidence="14" type="primary">LOC106162101</name>
</gene>
<evidence type="ECO:0000313" key="13">
    <source>
        <dbReference type="Proteomes" id="UP000085678"/>
    </source>
</evidence>
<evidence type="ECO:0000256" key="11">
    <source>
        <dbReference type="ARBA" id="ARBA00023329"/>
    </source>
</evidence>
<comment type="similarity">
    <text evidence="2">Belongs to the small GTPase superfamily. Rab family.</text>
</comment>
<evidence type="ECO:0000256" key="3">
    <source>
        <dbReference type="ARBA" id="ARBA00022475"/>
    </source>
</evidence>
<evidence type="ECO:0000256" key="5">
    <source>
        <dbReference type="ARBA" id="ARBA00022741"/>
    </source>
</evidence>
<evidence type="ECO:0000256" key="7">
    <source>
        <dbReference type="ARBA" id="ARBA00023134"/>
    </source>
</evidence>
<reference evidence="14" key="1">
    <citation type="submission" date="2025-08" db="UniProtKB">
        <authorList>
            <consortium name="RefSeq"/>
        </authorList>
    </citation>
    <scope>IDENTIFICATION</scope>
    <source>
        <tissue evidence="14">Gonads</tissue>
    </source>
</reference>
<dbReference type="InParanoid" id="A0A1S3IBA4"/>
<evidence type="ECO:0000256" key="12">
    <source>
        <dbReference type="ARBA" id="ARBA00025701"/>
    </source>
</evidence>
<evidence type="ECO:0000313" key="14">
    <source>
        <dbReference type="RefSeq" id="XP_013394689.1"/>
    </source>
</evidence>
<keyword evidence="6" id="KW-0072">Autophagy</keyword>
<name>A0A1S3IBA4_LINAN</name>
<dbReference type="AlphaFoldDB" id="A0A1S3IBA4"/>
<keyword evidence="13" id="KW-1185">Reference proteome</keyword>
<dbReference type="SMART" id="SM00173">
    <property type="entry name" value="RAS"/>
    <property type="match status" value="1"/>
</dbReference>
<dbReference type="PRINTS" id="PR00449">
    <property type="entry name" value="RASTRNSFRMNG"/>
</dbReference>
<dbReference type="GO" id="GO:0005525">
    <property type="term" value="F:GTP binding"/>
    <property type="evidence" value="ECO:0007669"/>
    <property type="project" value="UniProtKB-KW"/>
</dbReference>
<dbReference type="PROSITE" id="PS51420">
    <property type="entry name" value="RHO"/>
    <property type="match status" value="1"/>
</dbReference>
<evidence type="ECO:0000256" key="6">
    <source>
        <dbReference type="ARBA" id="ARBA00023006"/>
    </source>
</evidence>
<keyword evidence="3" id="KW-1003">Cell membrane</keyword>
<dbReference type="PANTHER" id="PTHR47979">
    <property type="entry name" value="DRAB11-RELATED"/>
    <property type="match status" value="1"/>
</dbReference>
<dbReference type="KEGG" id="lak:106162101"/>
<dbReference type="GeneID" id="106162101"/>
<evidence type="ECO:0000256" key="1">
    <source>
        <dbReference type="ARBA" id="ARBA00004342"/>
    </source>
</evidence>
<dbReference type="PROSITE" id="PS51419">
    <property type="entry name" value="RAB"/>
    <property type="match status" value="1"/>
</dbReference>
<dbReference type="SMART" id="SM00174">
    <property type="entry name" value="RHO"/>
    <property type="match status" value="1"/>
</dbReference>
<evidence type="ECO:0000256" key="10">
    <source>
        <dbReference type="ARBA" id="ARBA00023289"/>
    </source>
</evidence>
<keyword evidence="5" id="KW-0547">Nucleotide-binding</keyword>
<dbReference type="RefSeq" id="XP_013394689.1">
    <property type="nucleotide sequence ID" value="XM_013539235.2"/>
</dbReference>
<keyword evidence="7" id="KW-0342">GTP-binding</keyword>
<evidence type="ECO:0000256" key="2">
    <source>
        <dbReference type="ARBA" id="ARBA00006270"/>
    </source>
</evidence>
<proteinExistence type="inferred from homology"/>
<dbReference type="FunFam" id="3.40.50.300:FF:000358">
    <property type="entry name" value="RAB39B, member RAS oncogene family"/>
    <property type="match status" value="1"/>
</dbReference>
<dbReference type="Proteomes" id="UP000085678">
    <property type="component" value="Unplaced"/>
</dbReference>
<dbReference type="GO" id="GO:0003924">
    <property type="term" value="F:GTPase activity"/>
    <property type="evidence" value="ECO:0007669"/>
    <property type="project" value="InterPro"/>
</dbReference>
<dbReference type="GO" id="GO:0005886">
    <property type="term" value="C:plasma membrane"/>
    <property type="evidence" value="ECO:0007669"/>
    <property type="project" value="UniProtKB-SubCell"/>
</dbReference>
<dbReference type="SUPFAM" id="SSF52540">
    <property type="entry name" value="P-loop containing nucleoside triphosphate hydrolases"/>
    <property type="match status" value="1"/>
</dbReference>
<comment type="subcellular location">
    <subcellularLocation>
        <location evidence="1">Cell membrane</location>
        <topology evidence="1">Lipid-anchor</topology>
        <orientation evidence="1">Cytoplasmic side</orientation>
    </subcellularLocation>
    <subcellularLocation>
        <location evidence="12">Cytoplasmic vesicle membrane</location>
        <topology evidence="12">Lipid-anchor</topology>
        <orientation evidence="12">Cytoplasmic side</orientation>
    </subcellularLocation>
</comment>
<accession>A0A1S3IBA4</accession>
<dbReference type="Gene3D" id="3.40.50.300">
    <property type="entry name" value="P-loop containing nucleotide triphosphate hydrolases"/>
    <property type="match status" value="1"/>
</dbReference>
<keyword evidence="9" id="KW-0449">Lipoprotein</keyword>
<protein>
    <submittedName>
        <fullName evidence="14">Ras-related protein Rab-39B</fullName>
    </submittedName>
</protein>
<dbReference type="PROSITE" id="PS51421">
    <property type="entry name" value="RAS"/>
    <property type="match status" value="1"/>
</dbReference>
<dbReference type="FunCoup" id="A0A1S3IBA4">
    <property type="interactions" value="357"/>
</dbReference>
<dbReference type="InterPro" id="IPR001806">
    <property type="entry name" value="Small_GTPase"/>
</dbReference>
<dbReference type="SMART" id="SM00176">
    <property type="entry name" value="RAN"/>
    <property type="match status" value="1"/>
</dbReference>
<dbReference type="SMART" id="SM00175">
    <property type="entry name" value="RAB"/>
    <property type="match status" value="1"/>
</dbReference>
<dbReference type="Pfam" id="PF00071">
    <property type="entry name" value="Ras"/>
    <property type="match status" value="1"/>
</dbReference>
<keyword evidence="4" id="KW-0488">Methylation</keyword>
<dbReference type="GO" id="GO:0006914">
    <property type="term" value="P:autophagy"/>
    <property type="evidence" value="ECO:0007669"/>
    <property type="project" value="UniProtKB-KW"/>
</dbReference>
<keyword evidence="10" id="KW-0636">Prenylation</keyword>
<evidence type="ECO:0000256" key="9">
    <source>
        <dbReference type="ARBA" id="ARBA00023288"/>
    </source>
</evidence>
<dbReference type="STRING" id="7574.A0A1S3IBA4"/>